<evidence type="ECO:0000313" key="2">
    <source>
        <dbReference type="Proteomes" id="UP001431902"/>
    </source>
</evidence>
<accession>A0ABT6X9H9</accession>
<organism evidence="1 2">
    <name type="scientific">Limnohabitans lacus</name>
    <dbReference type="NCBI Taxonomy" id="3045173"/>
    <lineage>
        <taxon>Bacteria</taxon>
        <taxon>Pseudomonadati</taxon>
        <taxon>Pseudomonadota</taxon>
        <taxon>Betaproteobacteria</taxon>
        <taxon>Burkholderiales</taxon>
        <taxon>Comamonadaceae</taxon>
        <taxon>Limnohabitans</taxon>
    </lineage>
</organism>
<protein>
    <recommendedName>
        <fullName evidence="3">Prolyl 4-hydroxylase alpha subunit Fe(2+) 2OG dioxygenase domain-containing protein</fullName>
    </recommendedName>
</protein>
<proteinExistence type="predicted"/>
<evidence type="ECO:0008006" key="3">
    <source>
        <dbReference type="Google" id="ProtNLM"/>
    </source>
</evidence>
<name>A0ABT6X9H9_9BURK</name>
<reference evidence="1" key="1">
    <citation type="submission" date="2023-05" db="EMBL/GenBank/DDBJ databases">
        <title>Limnohabitans sp. strain HM2-2 Genome sequencing and assembly.</title>
        <authorList>
            <person name="Jung Y."/>
        </authorList>
    </citation>
    <scope>NUCLEOTIDE SEQUENCE</scope>
    <source>
        <strain evidence="1">HM2-2</strain>
    </source>
</reference>
<gene>
    <name evidence="1" type="ORF">QLQ16_12935</name>
</gene>
<comment type="caution">
    <text evidence="1">The sequence shown here is derived from an EMBL/GenBank/DDBJ whole genome shotgun (WGS) entry which is preliminary data.</text>
</comment>
<sequence length="239" mass="26490">MSFDASAHAPPPIMAVATQANPYPFASADASENHPTSLQRWVFSLWPSTVYVQPSGLPPERLEQLAEAVLREDAEHRWGPEAWQCRSHDLLQGGVSPADGLHDMLAVVREHLQTIWGTYRYRLSAHIMRCQPGFHVAEHIASSRAGLNTVLFLQADYPTTDSPNVRTPGCMVIGNPAKRVNENLLPWETPVHFPITPQPGLIVTMPLCTPHGYFPLRTQTRDTLAIEFHSVAEPEAAHA</sequence>
<dbReference type="RefSeq" id="WP_283225075.1">
    <property type="nucleotide sequence ID" value="NZ_JASGBH010000009.1"/>
</dbReference>
<evidence type="ECO:0000313" key="1">
    <source>
        <dbReference type="EMBL" id="MDI9234735.1"/>
    </source>
</evidence>
<dbReference type="EMBL" id="JASGBH010000009">
    <property type="protein sequence ID" value="MDI9234735.1"/>
    <property type="molecule type" value="Genomic_DNA"/>
</dbReference>
<keyword evidence="2" id="KW-1185">Reference proteome</keyword>
<dbReference type="Proteomes" id="UP001431902">
    <property type="component" value="Unassembled WGS sequence"/>
</dbReference>